<evidence type="ECO:0000313" key="2">
    <source>
        <dbReference type="Proteomes" id="UP000009352"/>
    </source>
</evidence>
<evidence type="ECO:0000313" key="1">
    <source>
        <dbReference type="EMBL" id="EKS53017.1"/>
    </source>
</evidence>
<dbReference type="EMBL" id="AMQX01000002">
    <property type="protein sequence ID" value="EKS53017.1"/>
    <property type="molecule type" value="Genomic_DNA"/>
</dbReference>
<organism evidence="1 2">
    <name type="scientific">Lacticaseibacillus rhamnosus LRHMDP3</name>
    <dbReference type="NCBI Taxonomy" id="1203259"/>
    <lineage>
        <taxon>Bacteria</taxon>
        <taxon>Bacillati</taxon>
        <taxon>Bacillota</taxon>
        <taxon>Bacilli</taxon>
        <taxon>Lactobacillales</taxon>
        <taxon>Lactobacillaceae</taxon>
        <taxon>Lacticaseibacillus</taxon>
    </lineage>
</organism>
<comment type="caution">
    <text evidence="1">The sequence shown here is derived from an EMBL/GenBank/DDBJ whole genome shotgun (WGS) entry which is preliminary data.</text>
</comment>
<reference evidence="1 2" key="1">
    <citation type="journal article" date="2013" name="Genome Announc.">
        <title>Draft Genome Sequence of Staphylococcus simulans UMC-CNS-990, Isolated from a Case of Chronic Bovine Mastitis.</title>
        <authorList>
            <person name="Calcutt M.J."/>
            <person name="Foecking M.F."/>
            <person name="Hsieh H.Y."/>
            <person name="Perry J."/>
            <person name="Stewart G.C."/>
            <person name="Middleton J.R."/>
        </authorList>
    </citation>
    <scope>NUCLEOTIDE SEQUENCE [LARGE SCALE GENOMIC DNA]</scope>
    <source>
        <strain evidence="1 2">LRHMDP3</strain>
    </source>
</reference>
<name>A0AB33XXB0_LACRH</name>
<accession>A0AB33XXB0</accession>
<dbReference type="AlphaFoldDB" id="A0AB33XXB0"/>
<proteinExistence type="predicted"/>
<protein>
    <submittedName>
        <fullName evidence="1">Uncharacterized protein</fullName>
    </submittedName>
</protein>
<dbReference type="Proteomes" id="UP000009352">
    <property type="component" value="Unassembled WGS sequence"/>
</dbReference>
<gene>
    <name evidence="1" type="ORF">LRHMDP3_395</name>
</gene>
<sequence length="44" mass="4823">MRAEKTYLPVQKPVYRGLERNGQLKAAYILAYAPNALAGAETGK</sequence>